<protein>
    <submittedName>
        <fullName evidence="1">Uncharacterized protein</fullName>
    </submittedName>
</protein>
<accession>A0A6G1HSN7</accession>
<organism evidence="1 2">
    <name type="scientific">Trichodelitschia bisporula</name>
    <dbReference type="NCBI Taxonomy" id="703511"/>
    <lineage>
        <taxon>Eukaryota</taxon>
        <taxon>Fungi</taxon>
        <taxon>Dikarya</taxon>
        <taxon>Ascomycota</taxon>
        <taxon>Pezizomycotina</taxon>
        <taxon>Dothideomycetes</taxon>
        <taxon>Dothideomycetes incertae sedis</taxon>
        <taxon>Phaeotrichales</taxon>
        <taxon>Phaeotrichaceae</taxon>
        <taxon>Trichodelitschia</taxon>
    </lineage>
</organism>
<sequence>MEPMLKVCCSSRWVIRPATSRMRGRARISPFLSWITARYCGGAPTPTSMSMGTTALTAGGAALASSHSTTSSIMTKITPHMPHGKLHGPVAAGVEARQPAHVARRHACIWRVGQARMGRVRPQIEMFNADDTERLHGFLQLYLRCQGEHALPEGVSRPVWVTGIHPNVGKAARRPV</sequence>
<name>A0A6G1HSN7_9PEZI</name>
<dbReference type="EMBL" id="ML996699">
    <property type="protein sequence ID" value="KAF2398857.1"/>
    <property type="molecule type" value="Genomic_DNA"/>
</dbReference>
<reference evidence="1" key="1">
    <citation type="journal article" date="2020" name="Stud. Mycol.">
        <title>101 Dothideomycetes genomes: a test case for predicting lifestyles and emergence of pathogens.</title>
        <authorList>
            <person name="Haridas S."/>
            <person name="Albert R."/>
            <person name="Binder M."/>
            <person name="Bloem J."/>
            <person name="Labutti K."/>
            <person name="Salamov A."/>
            <person name="Andreopoulos B."/>
            <person name="Baker S."/>
            <person name="Barry K."/>
            <person name="Bills G."/>
            <person name="Bluhm B."/>
            <person name="Cannon C."/>
            <person name="Castanera R."/>
            <person name="Culley D."/>
            <person name="Daum C."/>
            <person name="Ezra D."/>
            <person name="Gonzalez J."/>
            <person name="Henrissat B."/>
            <person name="Kuo A."/>
            <person name="Liang C."/>
            <person name="Lipzen A."/>
            <person name="Lutzoni F."/>
            <person name="Magnuson J."/>
            <person name="Mondo S."/>
            <person name="Nolan M."/>
            <person name="Ohm R."/>
            <person name="Pangilinan J."/>
            <person name="Park H.-J."/>
            <person name="Ramirez L."/>
            <person name="Alfaro M."/>
            <person name="Sun H."/>
            <person name="Tritt A."/>
            <person name="Yoshinaga Y."/>
            <person name="Zwiers L.-H."/>
            <person name="Turgeon B."/>
            <person name="Goodwin S."/>
            <person name="Spatafora J."/>
            <person name="Crous P."/>
            <person name="Grigoriev I."/>
        </authorList>
    </citation>
    <scope>NUCLEOTIDE SEQUENCE</scope>
    <source>
        <strain evidence="1">CBS 262.69</strain>
    </source>
</reference>
<evidence type="ECO:0000313" key="1">
    <source>
        <dbReference type="EMBL" id="KAF2398857.1"/>
    </source>
</evidence>
<dbReference type="AlphaFoldDB" id="A0A6G1HSN7"/>
<gene>
    <name evidence="1" type="ORF">EJ06DRAFT_93145</name>
</gene>
<dbReference type="Proteomes" id="UP000799640">
    <property type="component" value="Unassembled WGS sequence"/>
</dbReference>
<proteinExistence type="predicted"/>
<keyword evidence="2" id="KW-1185">Reference proteome</keyword>
<evidence type="ECO:0000313" key="2">
    <source>
        <dbReference type="Proteomes" id="UP000799640"/>
    </source>
</evidence>